<name>A0A7R9GVD1_TIMCR</name>
<gene>
    <name evidence="1" type="ORF">TCEB3V08_LOCUS4147</name>
</gene>
<reference evidence="1" key="1">
    <citation type="submission" date="2020-11" db="EMBL/GenBank/DDBJ databases">
        <authorList>
            <person name="Tran Van P."/>
        </authorList>
    </citation>
    <scope>NUCLEOTIDE SEQUENCE</scope>
</reference>
<protein>
    <submittedName>
        <fullName evidence="1">Uncharacterized protein</fullName>
    </submittedName>
</protein>
<evidence type="ECO:0000313" key="1">
    <source>
        <dbReference type="EMBL" id="CAD7397573.1"/>
    </source>
</evidence>
<organism evidence="1">
    <name type="scientific">Timema cristinae</name>
    <name type="common">Walking stick</name>
    <dbReference type="NCBI Taxonomy" id="61476"/>
    <lineage>
        <taxon>Eukaryota</taxon>
        <taxon>Metazoa</taxon>
        <taxon>Ecdysozoa</taxon>
        <taxon>Arthropoda</taxon>
        <taxon>Hexapoda</taxon>
        <taxon>Insecta</taxon>
        <taxon>Pterygota</taxon>
        <taxon>Neoptera</taxon>
        <taxon>Polyneoptera</taxon>
        <taxon>Phasmatodea</taxon>
        <taxon>Timematodea</taxon>
        <taxon>Timematoidea</taxon>
        <taxon>Timematidae</taxon>
        <taxon>Timema</taxon>
    </lineage>
</organism>
<accession>A0A7R9GVD1</accession>
<sequence>MFGGTGGTASYYPFGLYALSIDYANGLGIGKVELEEVNPYLRGGRVEKPPPVHPTEIRTSISPSSAVELNTTSALANYATEAARRNHTHHNTSVSAALRIEPGSSRLVVHHTCDANKRGMTLNHDLMGKVWARISLDHLWAGSQPACDSRSPFPPYTPHNCSSERSYHVGRPSNDHLPCPLDRLGREDGVLFPND</sequence>
<proteinExistence type="predicted"/>
<dbReference type="EMBL" id="OC317536">
    <property type="protein sequence ID" value="CAD7397573.1"/>
    <property type="molecule type" value="Genomic_DNA"/>
</dbReference>
<dbReference type="AlphaFoldDB" id="A0A7R9GVD1"/>